<dbReference type="GeneID" id="70187218"/>
<dbReference type="SUPFAM" id="SSF56112">
    <property type="entry name" value="Protein kinase-like (PK-like)"/>
    <property type="match status" value="1"/>
</dbReference>
<sequence length="422" mass="47590">MLEKVDSNLFVFGRKFQNDIADFVIAPSGRSTISRAHFGICGDEFGYYIQKLGPNSFRVNGIELLDNSTKLGLNVHVANVVEVDSIRLEVLCCRSQVFHSDPPPQRSEVSRSLGEQACTTILGEPSRFNTQRKDDLWYYPHELAQPNMAVAIAPWTRQQFLVSTHKSADYNRMKSSIRSLQALKLFISLTPLRTNTVSVSRDLRNEKDKGCQGMARRVFWGLFRTVLKLHGLNCIHGNLNADNVYISRDARSPNIFIGGFCGSHAPSRHPTTITDCWDIFKLTHRILGKGSLAHRQADKLLQIYRTPEPKSWGLTVADVCGLLKVDKGQVRDIWSSLSVSREFDLEVTDSAVLAHRAETYFLHQTGAQTGNWKLRKHVPRALNLAPPQEKCNRGFTEPSIKLEDLAHAARHLSRKYEVPNSV</sequence>
<dbReference type="EMBL" id="JAGTJQ010000019">
    <property type="protein sequence ID" value="KAH7009237.1"/>
    <property type="molecule type" value="Genomic_DNA"/>
</dbReference>
<organism evidence="2 3">
    <name type="scientific">Microdochium trichocladiopsis</name>
    <dbReference type="NCBI Taxonomy" id="1682393"/>
    <lineage>
        <taxon>Eukaryota</taxon>
        <taxon>Fungi</taxon>
        <taxon>Dikarya</taxon>
        <taxon>Ascomycota</taxon>
        <taxon>Pezizomycotina</taxon>
        <taxon>Sordariomycetes</taxon>
        <taxon>Xylariomycetidae</taxon>
        <taxon>Xylariales</taxon>
        <taxon>Microdochiaceae</taxon>
        <taxon>Microdochium</taxon>
    </lineage>
</organism>
<dbReference type="InterPro" id="IPR011009">
    <property type="entry name" value="Kinase-like_dom_sf"/>
</dbReference>
<evidence type="ECO:0000313" key="2">
    <source>
        <dbReference type="EMBL" id="KAH7009237.1"/>
    </source>
</evidence>
<accession>A0A9P9BHU6</accession>
<name>A0A9P9BHU6_9PEZI</name>
<reference evidence="2" key="1">
    <citation type="journal article" date="2021" name="Nat. Commun.">
        <title>Genetic determinants of endophytism in the Arabidopsis root mycobiome.</title>
        <authorList>
            <person name="Mesny F."/>
            <person name="Miyauchi S."/>
            <person name="Thiergart T."/>
            <person name="Pickel B."/>
            <person name="Atanasova L."/>
            <person name="Karlsson M."/>
            <person name="Huettel B."/>
            <person name="Barry K.W."/>
            <person name="Haridas S."/>
            <person name="Chen C."/>
            <person name="Bauer D."/>
            <person name="Andreopoulos W."/>
            <person name="Pangilinan J."/>
            <person name="LaButti K."/>
            <person name="Riley R."/>
            <person name="Lipzen A."/>
            <person name="Clum A."/>
            <person name="Drula E."/>
            <person name="Henrissat B."/>
            <person name="Kohler A."/>
            <person name="Grigoriev I.V."/>
            <person name="Martin F.M."/>
            <person name="Hacquard S."/>
        </authorList>
    </citation>
    <scope>NUCLEOTIDE SEQUENCE</scope>
    <source>
        <strain evidence="2">MPI-CAGE-CH-0230</strain>
    </source>
</reference>
<comment type="caution">
    <text evidence="2">The sequence shown here is derived from an EMBL/GenBank/DDBJ whole genome shotgun (WGS) entry which is preliminary data.</text>
</comment>
<dbReference type="PROSITE" id="PS50006">
    <property type="entry name" value="FHA_DOMAIN"/>
    <property type="match status" value="1"/>
</dbReference>
<gene>
    <name evidence="2" type="ORF">B0I36DRAFT_356734</name>
</gene>
<evidence type="ECO:0000259" key="1">
    <source>
        <dbReference type="PROSITE" id="PS50006"/>
    </source>
</evidence>
<keyword evidence="3" id="KW-1185">Reference proteome</keyword>
<dbReference type="Proteomes" id="UP000756346">
    <property type="component" value="Unassembled WGS sequence"/>
</dbReference>
<evidence type="ECO:0000313" key="3">
    <source>
        <dbReference type="Proteomes" id="UP000756346"/>
    </source>
</evidence>
<dbReference type="AlphaFoldDB" id="A0A9P9BHU6"/>
<feature type="domain" description="FHA" evidence="1">
    <location>
        <begin position="10"/>
        <end position="64"/>
    </location>
</feature>
<dbReference type="InterPro" id="IPR000253">
    <property type="entry name" value="FHA_dom"/>
</dbReference>
<protein>
    <recommendedName>
        <fullName evidence="1">FHA domain-containing protein</fullName>
    </recommendedName>
</protein>
<dbReference type="RefSeq" id="XP_046003898.1">
    <property type="nucleotide sequence ID" value="XM_046157672.1"/>
</dbReference>
<proteinExistence type="predicted"/>